<name>A0ABP8DIC3_9ACTN</name>
<dbReference type="InterPro" id="IPR013216">
    <property type="entry name" value="Methyltransf_11"/>
</dbReference>
<gene>
    <name evidence="2" type="ORF">GCM10022255_069710</name>
</gene>
<sequence length="212" mass="23936">MPDGTRLIHHPVLVGRLSEMSERMLAGNLWRERQIARHLSPHLRATDAVLDLGAGSCKLAKLLIGREGLEVIAVDVVDHNVTDLPLTLYDGERLPFADGSFDTVLLIFVLHHAADPDGLLREALRLSRRQVLVVEDAPVGRWQARAWRVWDYLLNHGSHDDVAIAHEARSVRSWRDWLDAATGLEPAVVRTFRTAFPLFWTVPHVLLVVRPR</sequence>
<dbReference type="CDD" id="cd02440">
    <property type="entry name" value="AdoMet_MTases"/>
    <property type="match status" value="1"/>
</dbReference>
<dbReference type="InterPro" id="IPR029063">
    <property type="entry name" value="SAM-dependent_MTases_sf"/>
</dbReference>
<proteinExistence type="predicted"/>
<reference evidence="3" key="1">
    <citation type="journal article" date="2019" name="Int. J. Syst. Evol. Microbiol.">
        <title>The Global Catalogue of Microorganisms (GCM) 10K type strain sequencing project: providing services to taxonomists for standard genome sequencing and annotation.</title>
        <authorList>
            <consortium name="The Broad Institute Genomics Platform"/>
            <consortium name="The Broad Institute Genome Sequencing Center for Infectious Disease"/>
            <person name="Wu L."/>
            <person name="Ma J."/>
        </authorList>
    </citation>
    <scope>NUCLEOTIDE SEQUENCE [LARGE SCALE GENOMIC DNA]</scope>
    <source>
        <strain evidence="3">JCM 17441</strain>
    </source>
</reference>
<feature type="domain" description="Methyltransferase type 11" evidence="1">
    <location>
        <begin position="50"/>
        <end position="129"/>
    </location>
</feature>
<dbReference type="Proteomes" id="UP001500620">
    <property type="component" value="Unassembled WGS sequence"/>
</dbReference>
<protein>
    <recommendedName>
        <fullName evidence="1">Methyltransferase type 11 domain-containing protein</fullName>
    </recommendedName>
</protein>
<keyword evidence="3" id="KW-1185">Reference proteome</keyword>
<organism evidence="2 3">
    <name type="scientific">Dactylosporangium darangshiense</name>
    <dbReference type="NCBI Taxonomy" id="579108"/>
    <lineage>
        <taxon>Bacteria</taxon>
        <taxon>Bacillati</taxon>
        <taxon>Actinomycetota</taxon>
        <taxon>Actinomycetes</taxon>
        <taxon>Micromonosporales</taxon>
        <taxon>Micromonosporaceae</taxon>
        <taxon>Dactylosporangium</taxon>
    </lineage>
</organism>
<evidence type="ECO:0000313" key="2">
    <source>
        <dbReference type="EMBL" id="GAA4256522.1"/>
    </source>
</evidence>
<accession>A0ABP8DIC3</accession>
<dbReference type="EMBL" id="BAABAT010000024">
    <property type="protein sequence ID" value="GAA4256522.1"/>
    <property type="molecule type" value="Genomic_DNA"/>
</dbReference>
<comment type="caution">
    <text evidence="2">The sequence shown here is derived from an EMBL/GenBank/DDBJ whole genome shotgun (WGS) entry which is preliminary data.</text>
</comment>
<evidence type="ECO:0000259" key="1">
    <source>
        <dbReference type="Pfam" id="PF08241"/>
    </source>
</evidence>
<evidence type="ECO:0000313" key="3">
    <source>
        <dbReference type="Proteomes" id="UP001500620"/>
    </source>
</evidence>
<dbReference type="Pfam" id="PF08241">
    <property type="entry name" value="Methyltransf_11"/>
    <property type="match status" value="1"/>
</dbReference>
<dbReference type="SUPFAM" id="SSF53335">
    <property type="entry name" value="S-adenosyl-L-methionine-dependent methyltransferases"/>
    <property type="match status" value="1"/>
</dbReference>
<dbReference type="Gene3D" id="3.40.50.150">
    <property type="entry name" value="Vaccinia Virus protein VP39"/>
    <property type="match status" value="1"/>
</dbReference>